<dbReference type="InterPro" id="IPR000086">
    <property type="entry name" value="NUDIX_hydrolase_dom"/>
</dbReference>
<protein>
    <submittedName>
        <fullName evidence="3">ADP-ribose pyrophosphatase YjhB (NUDIX family)</fullName>
    </submittedName>
</protein>
<dbReference type="EMBL" id="VFPS01000001">
    <property type="protein sequence ID" value="TQN00535.1"/>
    <property type="molecule type" value="Genomic_DNA"/>
</dbReference>
<name>A0A4Y3UMN1_9MICO</name>
<dbReference type="SUPFAM" id="SSF55811">
    <property type="entry name" value="Nudix"/>
    <property type="match status" value="2"/>
</dbReference>
<accession>A0A4Y3UMN1</accession>
<dbReference type="RefSeq" id="WP_141380671.1">
    <property type="nucleotide sequence ID" value="NZ_BJNA01000029.1"/>
</dbReference>
<dbReference type="CDD" id="cd04688">
    <property type="entry name" value="NUDIX_Hydrolase"/>
    <property type="match status" value="1"/>
</dbReference>
<dbReference type="OrthoDB" id="193829at2"/>
<keyword evidence="4" id="KW-1185">Reference proteome</keyword>
<dbReference type="Proteomes" id="UP000319804">
    <property type="component" value="Unassembled WGS sequence"/>
</dbReference>
<reference evidence="3 4" key="1">
    <citation type="submission" date="2019-06" db="EMBL/GenBank/DDBJ databases">
        <title>Sequencing the genomes of 1000 actinobacteria strains.</title>
        <authorList>
            <person name="Klenk H.-P."/>
        </authorList>
    </citation>
    <scope>NUCLEOTIDE SEQUENCE [LARGE SCALE GENOMIC DNA]</scope>
    <source>
        <strain evidence="3 4">DSM 20427</strain>
    </source>
</reference>
<dbReference type="CDD" id="cd03424">
    <property type="entry name" value="NUDIX_ADPRase_Nudt5_UGPPase_Nudt14"/>
    <property type="match status" value="1"/>
</dbReference>
<evidence type="ECO:0000256" key="1">
    <source>
        <dbReference type="ARBA" id="ARBA00022801"/>
    </source>
</evidence>
<dbReference type="SUPFAM" id="SSF48452">
    <property type="entry name" value="TPR-like"/>
    <property type="match status" value="1"/>
</dbReference>
<sequence length="501" mass="53352">MDDARIPHWQLLGSTPMFDGYTRVRRDTYRLPDGSESDWDLLEQGDTVAVVAFTTAASVLVFEQFRVGPARPIVELPGGLIDPGENALEAGARELLEETGFAAAALFDAGSEWAGANSTRRKSVVIAAGCRRVAEPRWEAGETGRIGELEASALVPHLLSGALSDAGAALRGLHVFARAELTDPPLVALQARVRTLLDPATERPGDTDAGDPFDAFWSDVDLSDADAARTLLEETIRAAEASPARIDYERASLHDSLGEEDAAVPLYRAALAGGLEPALRTQATIQFASTLRNVGDASGAIALLRDVPGDDPLIASARAFLALALHSDDKPVDALRVALQTLAPRLPRYQRAVGAYAGELAKPDRVRAISVGVLVRGDEVLLEAYPANDRHAEFLRAPGGGIDFGESAEEALRREFAEELDATLEHVRPLAVTENIFDGAGARGHEVVHVYAVESADLAGLPSGDRLAVRDSHTTVGWYDLAALRRGGVSVYPVGVLDLFG</sequence>
<dbReference type="PANTHER" id="PTHR43736:SF2">
    <property type="entry name" value="MUTT_NUDIX FAMILY PROTEIN"/>
    <property type="match status" value="1"/>
</dbReference>
<dbReference type="PROSITE" id="PS51462">
    <property type="entry name" value="NUDIX"/>
    <property type="match status" value="2"/>
</dbReference>
<dbReference type="Pfam" id="PF00293">
    <property type="entry name" value="NUDIX"/>
    <property type="match status" value="2"/>
</dbReference>
<keyword evidence="1" id="KW-0378">Hydrolase</keyword>
<comment type="caution">
    <text evidence="3">The sequence shown here is derived from an EMBL/GenBank/DDBJ whole genome shotgun (WGS) entry which is preliminary data.</text>
</comment>
<dbReference type="GO" id="GO:0016787">
    <property type="term" value="F:hydrolase activity"/>
    <property type="evidence" value="ECO:0007669"/>
    <property type="project" value="UniProtKB-KW"/>
</dbReference>
<evidence type="ECO:0000313" key="4">
    <source>
        <dbReference type="Proteomes" id="UP000319804"/>
    </source>
</evidence>
<dbReference type="PANTHER" id="PTHR43736">
    <property type="entry name" value="ADP-RIBOSE PYROPHOSPHATASE"/>
    <property type="match status" value="1"/>
</dbReference>
<evidence type="ECO:0000313" key="3">
    <source>
        <dbReference type="EMBL" id="TQN00535.1"/>
    </source>
</evidence>
<dbReference type="Gene3D" id="1.25.40.10">
    <property type="entry name" value="Tetratricopeptide repeat domain"/>
    <property type="match status" value="1"/>
</dbReference>
<dbReference type="PROSITE" id="PS00893">
    <property type="entry name" value="NUDIX_BOX"/>
    <property type="match status" value="1"/>
</dbReference>
<dbReference type="AlphaFoldDB" id="A0A4Y3UMN1"/>
<dbReference type="InterPro" id="IPR041656">
    <property type="entry name" value="TPR_5"/>
</dbReference>
<dbReference type="InterPro" id="IPR011990">
    <property type="entry name" value="TPR-like_helical_dom_sf"/>
</dbReference>
<feature type="domain" description="Nudix hydrolase" evidence="2">
    <location>
        <begin position="43"/>
        <end position="171"/>
    </location>
</feature>
<dbReference type="InterPro" id="IPR015797">
    <property type="entry name" value="NUDIX_hydrolase-like_dom_sf"/>
</dbReference>
<organism evidence="3 4">
    <name type="scientific">Microbacterium lacticum</name>
    <dbReference type="NCBI Taxonomy" id="33885"/>
    <lineage>
        <taxon>Bacteria</taxon>
        <taxon>Bacillati</taxon>
        <taxon>Actinomycetota</taxon>
        <taxon>Actinomycetes</taxon>
        <taxon>Micrococcales</taxon>
        <taxon>Microbacteriaceae</taxon>
        <taxon>Microbacterium</taxon>
    </lineage>
</organism>
<feature type="domain" description="Nudix hydrolase" evidence="2">
    <location>
        <begin position="364"/>
        <end position="501"/>
    </location>
</feature>
<dbReference type="Gene3D" id="3.90.79.10">
    <property type="entry name" value="Nucleoside Triphosphate Pyrophosphohydrolase"/>
    <property type="match status" value="2"/>
</dbReference>
<evidence type="ECO:0000259" key="2">
    <source>
        <dbReference type="PROSITE" id="PS51462"/>
    </source>
</evidence>
<proteinExistence type="predicted"/>
<dbReference type="InterPro" id="IPR020084">
    <property type="entry name" value="NUDIX_hydrolase_CS"/>
</dbReference>
<dbReference type="Pfam" id="PF12688">
    <property type="entry name" value="TPR_5"/>
    <property type="match status" value="1"/>
</dbReference>
<gene>
    <name evidence="3" type="ORF">FHX68_0639</name>
</gene>